<name>A0AAN6VGX2_9PEZI</name>
<proteinExistence type="predicted"/>
<evidence type="ECO:0000256" key="1">
    <source>
        <dbReference type="SAM" id="Phobius"/>
    </source>
</evidence>
<keyword evidence="1" id="KW-1133">Transmembrane helix</keyword>
<reference evidence="2" key="1">
    <citation type="journal article" date="2023" name="Mol. Phylogenet. Evol.">
        <title>Genome-scale phylogeny and comparative genomics of the fungal order Sordariales.</title>
        <authorList>
            <person name="Hensen N."/>
            <person name="Bonometti L."/>
            <person name="Westerberg I."/>
            <person name="Brannstrom I.O."/>
            <person name="Guillou S."/>
            <person name="Cros-Aarteil S."/>
            <person name="Calhoun S."/>
            <person name="Haridas S."/>
            <person name="Kuo A."/>
            <person name="Mondo S."/>
            <person name="Pangilinan J."/>
            <person name="Riley R."/>
            <person name="LaButti K."/>
            <person name="Andreopoulos B."/>
            <person name="Lipzen A."/>
            <person name="Chen C."/>
            <person name="Yan M."/>
            <person name="Daum C."/>
            <person name="Ng V."/>
            <person name="Clum A."/>
            <person name="Steindorff A."/>
            <person name="Ohm R.A."/>
            <person name="Martin F."/>
            <person name="Silar P."/>
            <person name="Natvig D.O."/>
            <person name="Lalanne C."/>
            <person name="Gautier V."/>
            <person name="Ament-Velasquez S.L."/>
            <person name="Kruys A."/>
            <person name="Hutchinson M.I."/>
            <person name="Powell A.J."/>
            <person name="Barry K."/>
            <person name="Miller A.N."/>
            <person name="Grigoriev I.V."/>
            <person name="Debuchy R."/>
            <person name="Gladieux P."/>
            <person name="Hiltunen Thoren M."/>
            <person name="Johannesson H."/>
        </authorList>
    </citation>
    <scope>NUCLEOTIDE SEQUENCE</scope>
    <source>
        <strain evidence="2">CBS 538.74</strain>
    </source>
</reference>
<dbReference type="Proteomes" id="UP001302745">
    <property type="component" value="Unassembled WGS sequence"/>
</dbReference>
<dbReference type="AlphaFoldDB" id="A0AAN6VGX2"/>
<sequence length="320" mass="35571">METTNGMYTERRSEVKEWRVFSLVNTARGRLRQIAGMATSNPQPRAEIRRQRTILRRTVWGSKLERTDMDTDRPAAPDRRALDLAFTQGKEFVSMVTSVAAILGSASVDSGVDWKSASQGLDLILNSSREYTTGYQSADAEYDADFERSTYINGAQHMLRGLPRDLEPGEAAMLHRAMPPALRAASAARTPPPAPGRVGGQHRIATAGGGPGATTNQNMVHVLVLFCLCWLYSFAAWFVPKVARYGARIILAEQKHGYVPRLMVAASRFLHAVVDVLRWLGERWPFQWLEYVRQGVRGAVQEFGEKAVAREGFVGGTTFR</sequence>
<evidence type="ECO:0000313" key="2">
    <source>
        <dbReference type="EMBL" id="KAK4151263.1"/>
    </source>
</evidence>
<gene>
    <name evidence="2" type="ORF">C8A00DRAFT_36089</name>
</gene>
<organism evidence="2 3">
    <name type="scientific">Chaetomidium leptoderma</name>
    <dbReference type="NCBI Taxonomy" id="669021"/>
    <lineage>
        <taxon>Eukaryota</taxon>
        <taxon>Fungi</taxon>
        <taxon>Dikarya</taxon>
        <taxon>Ascomycota</taxon>
        <taxon>Pezizomycotina</taxon>
        <taxon>Sordariomycetes</taxon>
        <taxon>Sordariomycetidae</taxon>
        <taxon>Sordariales</taxon>
        <taxon>Chaetomiaceae</taxon>
        <taxon>Chaetomidium</taxon>
    </lineage>
</organism>
<dbReference type="EMBL" id="MU857024">
    <property type="protein sequence ID" value="KAK4151263.1"/>
    <property type="molecule type" value="Genomic_DNA"/>
</dbReference>
<protein>
    <submittedName>
        <fullName evidence="2">Uncharacterized protein</fullName>
    </submittedName>
</protein>
<reference evidence="2" key="2">
    <citation type="submission" date="2023-05" db="EMBL/GenBank/DDBJ databases">
        <authorList>
            <consortium name="Lawrence Berkeley National Laboratory"/>
            <person name="Steindorff A."/>
            <person name="Hensen N."/>
            <person name="Bonometti L."/>
            <person name="Westerberg I."/>
            <person name="Brannstrom I.O."/>
            <person name="Guillou S."/>
            <person name="Cros-Aarteil S."/>
            <person name="Calhoun S."/>
            <person name="Haridas S."/>
            <person name="Kuo A."/>
            <person name="Mondo S."/>
            <person name="Pangilinan J."/>
            <person name="Riley R."/>
            <person name="Labutti K."/>
            <person name="Andreopoulos B."/>
            <person name="Lipzen A."/>
            <person name="Chen C."/>
            <person name="Yanf M."/>
            <person name="Daum C."/>
            <person name="Ng V."/>
            <person name="Clum A."/>
            <person name="Ohm R."/>
            <person name="Martin F."/>
            <person name="Silar P."/>
            <person name="Natvig D."/>
            <person name="Lalanne C."/>
            <person name="Gautier V."/>
            <person name="Ament-Velasquez S.L."/>
            <person name="Kruys A."/>
            <person name="Hutchinson M.I."/>
            <person name="Powell A.J."/>
            <person name="Barry K."/>
            <person name="Miller A.N."/>
            <person name="Grigoriev I.V."/>
            <person name="Debuchy R."/>
            <person name="Gladieux P."/>
            <person name="Thoren M.H."/>
            <person name="Johannesson H."/>
        </authorList>
    </citation>
    <scope>NUCLEOTIDE SEQUENCE</scope>
    <source>
        <strain evidence="2">CBS 538.74</strain>
    </source>
</reference>
<keyword evidence="3" id="KW-1185">Reference proteome</keyword>
<comment type="caution">
    <text evidence="2">The sequence shown here is derived from an EMBL/GenBank/DDBJ whole genome shotgun (WGS) entry which is preliminary data.</text>
</comment>
<keyword evidence="1" id="KW-0812">Transmembrane</keyword>
<accession>A0AAN6VGX2</accession>
<feature type="transmembrane region" description="Helical" evidence="1">
    <location>
        <begin position="219"/>
        <end position="239"/>
    </location>
</feature>
<evidence type="ECO:0000313" key="3">
    <source>
        <dbReference type="Proteomes" id="UP001302745"/>
    </source>
</evidence>
<keyword evidence="1" id="KW-0472">Membrane</keyword>